<dbReference type="RefSeq" id="XP_058340698.1">
    <property type="nucleotide sequence ID" value="XM_058488452.1"/>
</dbReference>
<proteinExistence type="predicted"/>
<feature type="compositionally biased region" description="Polar residues" evidence="1">
    <location>
        <begin position="81"/>
        <end position="95"/>
    </location>
</feature>
<comment type="caution">
    <text evidence="2">The sequence shown here is derived from an EMBL/GenBank/DDBJ whole genome shotgun (WGS) entry which is preliminary data.</text>
</comment>
<organism evidence="2 3">
    <name type="scientific">Lichtheimia ornata</name>
    <dbReference type="NCBI Taxonomy" id="688661"/>
    <lineage>
        <taxon>Eukaryota</taxon>
        <taxon>Fungi</taxon>
        <taxon>Fungi incertae sedis</taxon>
        <taxon>Mucoromycota</taxon>
        <taxon>Mucoromycotina</taxon>
        <taxon>Mucoromycetes</taxon>
        <taxon>Mucorales</taxon>
        <taxon>Lichtheimiaceae</taxon>
        <taxon>Lichtheimia</taxon>
    </lineage>
</organism>
<gene>
    <name evidence="2" type="ORF">O0I10_008449</name>
</gene>
<dbReference type="EMBL" id="JARTCD010000045">
    <property type="protein sequence ID" value="KAJ8655785.1"/>
    <property type="molecule type" value="Genomic_DNA"/>
</dbReference>
<evidence type="ECO:0000256" key="1">
    <source>
        <dbReference type="SAM" id="MobiDB-lite"/>
    </source>
</evidence>
<dbReference type="AlphaFoldDB" id="A0AAD7V075"/>
<evidence type="ECO:0000313" key="3">
    <source>
        <dbReference type="Proteomes" id="UP001234581"/>
    </source>
</evidence>
<accession>A0AAD7V075</accession>
<keyword evidence="3" id="KW-1185">Reference proteome</keyword>
<reference evidence="2 3" key="1">
    <citation type="submission" date="2023-03" db="EMBL/GenBank/DDBJ databases">
        <title>Genome sequence of Lichtheimia ornata CBS 291.66.</title>
        <authorList>
            <person name="Mohabir J.T."/>
            <person name="Shea T.P."/>
            <person name="Kurbessoian T."/>
            <person name="Berby B."/>
            <person name="Fontaine J."/>
            <person name="Livny J."/>
            <person name="Gnirke A."/>
            <person name="Stajich J.E."/>
            <person name="Cuomo C.A."/>
        </authorList>
    </citation>
    <scope>NUCLEOTIDE SEQUENCE [LARGE SCALE GENOMIC DNA]</scope>
    <source>
        <strain evidence="2">CBS 291.66</strain>
    </source>
</reference>
<dbReference type="GeneID" id="83215856"/>
<evidence type="ECO:0000313" key="2">
    <source>
        <dbReference type="EMBL" id="KAJ8655785.1"/>
    </source>
</evidence>
<name>A0AAD7V075_9FUNG</name>
<feature type="region of interest" description="Disordered" evidence="1">
    <location>
        <begin position="77"/>
        <end position="101"/>
    </location>
</feature>
<sequence length="163" mass="19014">MFENKFFPRRLRQKSEEAISKRITRFFQPRQQHGGELTQQQQWMNYDDDSKLEIPDTVIIGEDGCWLPNNNHDGDDDAMLHSSSTVPDLSTCASHTTDDEDFYQDDDSSRKMIMQFSSNEEYQSQQKQQLSLAEHVRLVLADAFDVADEQFERERCIISPTTL</sequence>
<dbReference type="Proteomes" id="UP001234581">
    <property type="component" value="Unassembled WGS sequence"/>
</dbReference>
<protein>
    <submittedName>
        <fullName evidence="2">Uncharacterized protein</fullName>
    </submittedName>
</protein>